<feature type="non-terminal residue" evidence="7">
    <location>
        <position position="141"/>
    </location>
</feature>
<evidence type="ECO:0000313" key="7">
    <source>
        <dbReference type="EMBL" id="RRT44873.1"/>
    </source>
</evidence>
<organism evidence="7 8">
    <name type="scientific">Ensete ventricosum</name>
    <name type="common">Abyssinian banana</name>
    <name type="synonym">Musa ensete</name>
    <dbReference type="NCBI Taxonomy" id="4639"/>
    <lineage>
        <taxon>Eukaryota</taxon>
        <taxon>Viridiplantae</taxon>
        <taxon>Streptophyta</taxon>
        <taxon>Embryophyta</taxon>
        <taxon>Tracheophyta</taxon>
        <taxon>Spermatophyta</taxon>
        <taxon>Magnoliopsida</taxon>
        <taxon>Liliopsida</taxon>
        <taxon>Zingiberales</taxon>
        <taxon>Musaceae</taxon>
        <taxon>Ensete</taxon>
    </lineage>
</organism>
<dbReference type="GO" id="GO:0031492">
    <property type="term" value="F:nucleosomal DNA binding"/>
    <property type="evidence" value="ECO:0007669"/>
    <property type="project" value="TreeGrafter"/>
</dbReference>
<comment type="subcellular location">
    <subcellularLocation>
        <location evidence="1">Nucleus</location>
    </subcellularLocation>
</comment>
<evidence type="ECO:0000256" key="4">
    <source>
        <dbReference type="ARBA" id="ARBA00023242"/>
    </source>
</evidence>
<protein>
    <recommendedName>
        <fullName evidence="6">H15 domain-containing protein</fullName>
    </recommendedName>
</protein>
<name>A0A426XZD6_ENSVE</name>
<dbReference type="GO" id="GO:0006334">
    <property type="term" value="P:nucleosome assembly"/>
    <property type="evidence" value="ECO:0007669"/>
    <property type="project" value="InterPro"/>
</dbReference>
<dbReference type="InterPro" id="IPR000116">
    <property type="entry name" value="HMGA"/>
</dbReference>
<dbReference type="GO" id="GO:0003690">
    <property type="term" value="F:double-stranded DNA binding"/>
    <property type="evidence" value="ECO:0007669"/>
    <property type="project" value="TreeGrafter"/>
</dbReference>
<evidence type="ECO:0000256" key="5">
    <source>
        <dbReference type="SAM" id="MobiDB-lite"/>
    </source>
</evidence>
<proteinExistence type="predicted"/>
<reference evidence="7 8" key="1">
    <citation type="journal article" date="2014" name="Agronomy (Basel)">
        <title>A Draft Genome Sequence for Ensete ventricosum, the Drought-Tolerant Tree Against Hunger.</title>
        <authorList>
            <person name="Harrison J."/>
            <person name="Moore K.A."/>
            <person name="Paszkiewicz K."/>
            <person name="Jones T."/>
            <person name="Grant M."/>
            <person name="Ambacheew D."/>
            <person name="Muzemil S."/>
            <person name="Studholme D.J."/>
        </authorList>
    </citation>
    <scope>NUCLEOTIDE SEQUENCE [LARGE SCALE GENOMIC DNA]</scope>
</reference>
<accession>A0A426XZD6</accession>
<keyword evidence="3" id="KW-0238">DNA-binding</keyword>
<evidence type="ECO:0000256" key="3">
    <source>
        <dbReference type="ARBA" id="ARBA00023125"/>
    </source>
</evidence>
<keyword evidence="4" id="KW-0539">Nucleus</keyword>
<dbReference type="Pfam" id="PF00538">
    <property type="entry name" value="Linker_histone"/>
    <property type="match status" value="1"/>
</dbReference>
<dbReference type="GO" id="GO:0000786">
    <property type="term" value="C:nucleosome"/>
    <property type="evidence" value="ECO:0007669"/>
    <property type="project" value="InterPro"/>
</dbReference>
<dbReference type="GO" id="GO:0045910">
    <property type="term" value="P:negative regulation of DNA recombination"/>
    <property type="evidence" value="ECO:0007669"/>
    <property type="project" value="TreeGrafter"/>
</dbReference>
<dbReference type="EMBL" id="AMZH03016187">
    <property type="protein sequence ID" value="RRT44873.1"/>
    <property type="molecule type" value="Genomic_DNA"/>
</dbReference>
<dbReference type="InterPro" id="IPR036390">
    <property type="entry name" value="WH_DNA-bd_sf"/>
</dbReference>
<dbReference type="PROSITE" id="PS51504">
    <property type="entry name" value="H15"/>
    <property type="match status" value="1"/>
</dbReference>
<gene>
    <name evidence="7" type="ORF">B296_00043333</name>
</gene>
<evidence type="ECO:0000256" key="1">
    <source>
        <dbReference type="ARBA" id="ARBA00004123"/>
    </source>
</evidence>
<dbReference type="Proteomes" id="UP000287651">
    <property type="component" value="Unassembled WGS sequence"/>
</dbReference>
<keyword evidence="2" id="KW-0677">Repeat</keyword>
<dbReference type="GO" id="GO:0005730">
    <property type="term" value="C:nucleolus"/>
    <property type="evidence" value="ECO:0007669"/>
    <property type="project" value="TreeGrafter"/>
</dbReference>
<dbReference type="InterPro" id="IPR017956">
    <property type="entry name" value="AT_hook_DNA-bd_motif"/>
</dbReference>
<feature type="compositionally biased region" description="Low complexity" evidence="5">
    <location>
        <begin position="113"/>
        <end position="122"/>
    </location>
</feature>
<dbReference type="Gene3D" id="1.10.10.10">
    <property type="entry name" value="Winged helix-like DNA-binding domain superfamily/Winged helix DNA-binding domain"/>
    <property type="match status" value="1"/>
</dbReference>
<dbReference type="SMART" id="SM00526">
    <property type="entry name" value="H15"/>
    <property type="match status" value="1"/>
</dbReference>
<dbReference type="PRINTS" id="PR00930">
    <property type="entry name" value="HIGHMOBLTYIY"/>
</dbReference>
<feature type="domain" description="H15" evidence="6">
    <location>
        <begin position="11"/>
        <end position="92"/>
    </location>
</feature>
<feature type="region of interest" description="Disordered" evidence="5">
    <location>
        <begin position="84"/>
        <end position="141"/>
    </location>
</feature>
<comment type="caution">
    <text evidence="7">The sequence shown here is derived from an EMBL/GenBank/DDBJ whole genome shotgun (WGS) entry which is preliminary data.</text>
</comment>
<dbReference type="PANTHER" id="PTHR11467:SF162">
    <property type="entry name" value="HMG-Y-RELATED PROTEIN A"/>
    <property type="match status" value="1"/>
</dbReference>
<evidence type="ECO:0000256" key="2">
    <source>
        <dbReference type="ARBA" id="ARBA00022737"/>
    </source>
</evidence>
<dbReference type="InterPro" id="IPR036388">
    <property type="entry name" value="WH-like_DNA-bd_sf"/>
</dbReference>
<dbReference type="GO" id="GO:0006355">
    <property type="term" value="P:regulation of DNA-templated transcription"/>
    <property type="evidence" value="ECO:0007669"/>
    <property type="project" value="InterPro"/>
</dbReference>
<dbReference type="GO" id="GO:0030261">
    <property type="term" value="P:chromosome condensation"/>
    <property type="evidence" value="ECO:0007669"/>
    <property type="project" value="TreeGrafter"/>
</dbReference>
<evidence type="ECO:0000313" key="8">
    <source>
        <dbReference type="Proteomes" id="UP000287651"/>
    </source>
</evidence>
<dbReference type="SUPFAM" id="SSF46785">
    <property type="entry name" value="Winged helix' DNA-binding domain"/>
    <property type="match status" value="1"/>
</dbReference>
<dbReference type="InterPro" id="IPR005818">
    <property type="entry name" value="Histone_H1/H5_H15"/>
</dbReference>
<dbReference type="PRINTS" id="PR00929">
    <property type="entry name" value="ATHOOK"/>
</dbReference>
<dbReference type="PANTHER" id="PTHR11467">
    <property type="entry name" value="HISTONE H1"/>
    <property type="match status" value="1"/>
</dbReference>
<sequence>MATEEASKPPSHPPYPEVVSILLRGFSISMIMAAIAALGEKGETDESAIAAYIESAYQGLPESHAALLSAHLARMTDDGELRFVDDNYVRPDPAPAAPPKRGRGRPPKPKPDPALTPSAAPAAPRPRGRPPKPKDPLAVAV</sequence>
<dbReference type="AlphaFoldDB" id="A0A426XZD6"/>
<evidence type="ECO:0000259" key="6">
    <source>
        <dbReference type="PROSITE" id="PS51504"/>
    </source>
</evidence>